<keyword evidence="5 6" id="KW-0472">Membrane</keyword>
<evidence type="ECO:0000256" key="5">
    <source>
        <dbReference type="ARBA" id="ARBA00023136"/>
    </source>
</evidence>
<evidence type="ECO:0000256" key="6">
    <source>
        <dbReference type="SAM" id="Phobius"/>
    </source>
</evidence>
<dbReference type="InterPro" id="IPR036539">
    <property type="entry name" value="Cyt_c_oxidase_su7a_sf"/>
</dbReference>
<keyword evidence="6" id="KW-0812">Transmembrane</keyword>
<keyword evidence="3" id="KW-0999">Mitochondrion inner membrane</keyword>
<comment type="subcellular location">
    <subcellularLocation>
        <location evidence="1">Mitochondrion inner membrane</location>
    </subcellularLocation>
</comment>
<accession>R4WE68</accession>
<dbReference type="GO" id="GO:0006123">
    <property type="term" value="P:mitochondrial electron transport, cytochrome c to oxygen"/>
    <property type="evidence" value="ECO:0007669"/>
    <property type="project" value="InterPro"/>
</dbReference>
<organism evidence="7">
    <name type="scientific">Riptortus pedestris</name>
    <name type="common">Bean bug</name>
    <dbReference type="NCBI Taxonomy" id="329032"/>
    <lineage>
        <taxon>Eukaryota</taxon>
        <taxon>Metazoa</taxon>
        <taxon>Ecdysozoa</taxon>
        <taxon>Arthropoda</taxon>
        <taxon>Hexapoda</taxon>
        <taxon>Insecta</taxon>
        <taxon>Pterygota</taxon>
        <taxon>Neoptera</taxon>
        <taxon>Paraneoptera</taxon>
        <taxon>Hemiptera</taxon>
        <taxon>Heteroptera</taxon>
        <taxon>Panheteroptera</taxon>
        <taxon>Pentatomomorpha</taxon>
        <taxon>Coreoidea</taxon>
        <taxon>Alydidae</taxon>
        <taxon>Riptortus</taxon>
    </lineage>
</organism>
<dbReference type="EMBL" id="AK418154">
    <property type="protein sequence ID" value="BAN21369.1"/>
    <property type="molecule type" value="mRNA"/>
</dbReference>
<dbReference type="GO" id="GO:0005743">
    <property type="term" value="C:mitochondrial inner membrane"/>
    <property type="evidence" value="ECO:0007669"/>
    <property type="project" value="UniProtKB-SubCell"/>
</dbReference>
<evidence type="ECO:0000313" key="7">
    <source>
        <dbReference type="EMBL" id="BAN21369.1"/>
    </source>
</evidence>
<keyword evidence="4" id="KW-0496">Mitochondrion</keyword>
<evidence type="ECO:0000256" key="3">
    <source>
        <dbReference type="ARBA" id="ARBA00022792"/>
    </source>
</evidence>
<dbReference type="Gene3D" id="4.10.91.10">
    <property type="entry name" value="Cytochrome c oxidase, subunit VIIa"/>
    <property type="match status" value="1"/>
</dbReference>
<evidence type="ECO:0000256" key="4">
    <source>
        <dbReference type="ARBA" id="ARBA00023128"/>
    </source>
</evidence>
<keyword evidence="6" id="KW-1133">Transmembrane helix</keyword>
<feature type="transmembrane region" description="Helical" evidence="6">
    <location>
        <begin position="57"/>
        <end position="78"/>
    </location>
</feature>
<dbReference type="AlphaFoldDB" id="R4WE68"/>
<evidence type="ECO:0000256" key="2">
    <source>
        <dbReference type="ARBA" id="ARBA00009331"/>
    </source>
</evidence>
<comment type="similarity">
    <text evidence="2">Belongs to the cytochrome c oxidase VIIa family.</text>
</comment>
<reference evidence="7" key="1">
    <citation type="journal article" date="2013" name="PLoS ONE">
        <title>Gene expression in gut symbiotic organ of stinkbug affected by extracellular bacterial symbiont.</title>
        <authorList>
            <person name="Futahashi R."/>
            <person name="Tanaka K."/>
            <person name="Tanahashi M."/>
            <person name="Nikoh N."/>
            <person name="Kikuchi Y."/>
            <person name="Lee B.L."/>
            <person name="Fukatsu T."/>
        </authorList>
    </citation>
    <scope>NUCLEOTIDE SEQUENCE</scope>
    <source>
        <tissue evidence="7">Midgut</tissue>
    </source>
</reference>
<protein>
    <submittedName>
        <fullName evidence="7">Unkown protein</fullName>
    </submittedName>
</protein>
<dbReference type="SUPFAM" id="SSF81419">
    <property type="entry name" value="Mitochondrial cytochrome c oxidase subunit VIIa"/>
    <property type="match status" value="1"/>
</dbReference>
<name>R4WE68_RIPPE</name>
<proteinExistence type="evidence at transcript level"/>
<dbReference type="GO" id="GO:0045277">
    <property type="term" value="C:respiratory chain complex IV"/>
    <property type="evidence" value="ECO:0007669"/>
    <property type="project" value="InterPro"/>
</dbReference>
<sequence>MSLCRVGLRAVRQGGRRMASGSAPVHPGYNATEPVKHRFSVEDGNPIFVKAGGTDRILYGLTAATCVVAIGLNVKLYWELSLK</sequence>
<evidence type="ECO:0000256" key="1">
    <source>
        <dbReference type="ARBA" id="ARBA00004273"/>
    </source>
</evidence>